<evidence type="ECO:0000313" key="2">
    <source>
        <dbReference type="EMBL" id="URD93410.1"/>
    </source>
</evidence>
<feature type="region of interest" description="Disordered" evidence="1">
    <location>
        <begin position="686"/>
        <end position="724"/>
    </location>
</feature>
<dbReference type="PANTHER" id="PTHR48475:SF2">
    <property type="entry name" value="RIBONUCLEASE H"/>
    <property type="match status" value="1"/>
</dbReference>
<feature type="compositionally biased region" description="Polar residues" evidence="1">
    <location>
        <begin position="1331"/>
        <end position="1341"/>
    </location>
</feature>
<feature type="region of interest" description="Disordered" evidence="1">
    <location>
        <begin position="1127"/>
        <end position="1162"/>
    </location>
</feature>
<protein>
    <submittedName>
        <fullName evidence="2">Retrotransposon protein</fullName>
    </submittedName>
</protein>
<accession>A0A9E7FDH0</accession>
<feature type="compositionally biased region" description="Basic and acidic residues" evidence="1">
    <location>
        <begin position="692"/>
        <end position="715"/>
    </location>
</feature>
<name>A0A9E7FDH0_9LILI</name>
<reference evidence="2" key="1">
    <citation type="submission" date="2022-05" db="EMBL/GenBank/DDBJ databases">
        <title>The Musa troglodytarum L. genome provides insights into the mechanism of non-climacteric behaviour and enrichment of carotenoids.</title>
        <authorList>
            <person name="Wang J."/>
        </authorList>
    </citation>
    <scope>NUCLEOTIDE SEQUENCE</scope>
    <source>
        <tissue evidence="2">Leaf</tissue>
    </source>
</reference>
<organism evidence="2 3">
    <name type="scientific">Musa troglodytarum</name>
    <name type="common">fe'i banana</name>
    <dbReference type="NCBI Taxonomy" id="320322"/>
    <lineage>
        <taxon>Eukaryota</taxon>
        <taxon>Viridiplantae</taxon>
        <taxon>Streptophyta</taxon>
        <taxon>Embryophyta</taxon>
        <taxon>Tracheophyta</taxon>
        <taxon>Spermatophyta</taxon>
        <taxon>Magnoliopsida</taxon>
        <taxon>Liliopsida</taxon>
        <taxon>Zingiberales</taxon>
        <taxon>Musaceae</taxon>
        <taxon>Musa</taxon>
    </lineage>
</organism>
<dbReference type="InterPro" id="IPR043502">
    <property type="entry name" value="DNA/RNA_pol_sf"/>
</dbReference>
<gene>
    <name evidence="2" type="ORF">MUK42_21139</name>
</gene>
<dbReference type="OrthoDB" id="759447at2759"/>
<dbReference type="EMBL" id="CP097505">
    <property type="protein sequence ID" value="URD93410.1"/>
    <property type="molecule type" value="Genomic_DNA"/>
</dbReference>
<evidence type="ECO:0000256" key="1">
    <source>
        <dbReference type="SAM" id="MobiDB-lite"/>
    </source>
</evidence>
<dbReference type="Proteomes" id="UP001055439">
    <property type="component" value="Chromosome 3"/>
</dbReference>
<dbReference type="Gene3D" id="3.10.10.10">
    <property type="entry name" value="HIV Type 1 Reverse Transcriptase, subunit A, domain 1"/>
    <property type="match status" value="1"/>
</dbReference>
<proteinExistence type="predicted"/>
<dbReference type="SUPFAM" id="SSF56672">
    <property type="entry name" value="DNA/RNA polymerases"/>
    <property type="match status" value="1"/>
</dbReference>
<feature type="region of interest" description="Disordered" evidence="1">
    <location>
        <begin position="1326"/>
        <end position="1349"/>
    </location>
</feature>
<dbReference type="PANTHER" id="PTHR48475">
    <property type="entry name" value="RIBONUCLEASE H"/>
    <property type="match status" value="1"/>
</dbReference>
<keyword evidence="3" id="KW-1185">Reference proteome</keyword>
<feature type="region of interest" description="Disordered" evidence="1">
    <location>
        <begin position="255"/>
        <end position="276"/>
    </location>
</feature>
<sequence length="1472" mass="163590">MRLWRNDADDLMLEGRMLLKFTAGEGGEEHWSIVLIWQSARQSNCNTEEDTWSSVVHPDDVIAPPALHYAHDLTARRRFSSASPQLPAKLTTALTCEHGHALRPTYLSRTTRTPRNSLWELLRRPDRQASEGFEHPTPCCSLVLDIRRVRAFEESVEAGGAIDGPNHTETTSRFPDSARRVTVKVVSNRLALEGGPLSKDYRSALNDTWAKGRFRAPRRRDDLRNYRSPSNIFSDAGLYPPSFQTFPSTVLAYSEAADPPKNGTSSRHHEALPPGSGRNRALELGVHFELGGVLTQRTYFGLKSGGAKGVRKSKEEQRKCLTDSRCPWTSASPPSPFMMESVINRSRRAFRLKWPYMELGRLDVRAIRPYVVQYLKKRLAKDFELRFLTFARPKPSQRRTNPLPLRTKVHHGGTELSDAHPSLLVQAFMMGLRPSTTPRPSRKCFTASQYVAPSHWMGILIHPDRERQLGGGPTPRARHGPPRPIRVRGASSPLEGGGGGDSTRYCRFHRQNGHDTEQCYELKRQIEELIRRGHLDQYLQHPRAPSLRPEGPVEQHIGRLVEGLTPALRPGISPSSEPEITFPSGIWDQRRSPKDYGATTAARDILYFEAFLKLGLPKEALKPLHSALTGFTGDSVSPRGAVTLPLTLGDSPKAKTLLVTFLVVDLPTAYLRRPFVIIRAKFPPVGSGGSGDPRKEKAEPPLEDPRGRRPAEHRPTNPAVNIRRKMDPGAALDLLRSAGVFAGRADLRESTRSETRPRSLGANKRCKRSRRALGVDFIEKSVLVKKPNGRWRMCVDYTDLNPGRLSPYAPSPSWAPTRIGNIRLPHPKAYFYKVMPFGMVNKVFARQIGETWSRHEGCTPRRLAGNLLWLRRHGMRLNPAKCVLASHDMRSPTALSVSIVGDKCLPFFRVLKDPKNFQWAATALIRATRLTSVSARKNLPSTAASRHAVSSVLVKEAPSQHRFTTRPRVFAWAGGAILPLKVALALVLADRKLRPYLQAHTIEVLPDHPLRRVLSKFDVAGRLLKWSVELSEFDLCYKPRTTIKAQALAISSRTLSKSTEARMLRGWVFQLGSRARTRAEDPMDTLWRSLRRFEATNNEANRGGIGEPRAIHILTDSQLVAEQVGGNVGRGTRPSQTSNFPRFTLSGVRVPSGGRTSSREWPRAIGGTSEVATPVGGIMEIGDRSTTLRSGSPNESVCESFSHPLLRCLDPDEVEVILEVHGGTCGEHMAANFGLQNLRGAIAASRCKAPRLSCGGATLPGAGRARGSCGPLASMDCAGPSLDGEWTSWGRSPASGSGDISSNHYGRAGERFVWKNIVTRSVTRYHRDNGTRSPTSGSEFSSVAHPDQRARTLEARRWVERAPEHPMVSADYRKAAGESPTDLAFGLVIPTFRVENYENPPRPGSRGQRAHKNLWRTGVLPGVTTRRCALDPRDGRLSLMARASLHLSGKAPRVIKVRFEDLERQNLKKYFV</sequence>
<feature type="region of interest" description="Disordered" evidence="1">
    <location>
        <begin position="465"/>
        <end position="501"/>
    </location>
</feature>
<evidence type="ECO:0000313" key="3">
    <source>
        <dbReference type="Proteomes" id="UP001055439"/>
    </source>
</evidence>